<evidence type="ECO:0000313" key="2">
    <source>
        <dbReference type="Proteomes" id="UP000179001"/>
    </source>
</evidence>
<organism evidence="1 2">
    <name type="scientific">Candidatus Falkowbacteria bacterium RIFOXYC2_FULL_36_12</name>
    <dbReference type="NCBI Taxonomy" id="1798002"/>
    <lineage>
        <taxon>Bacteria</taxon>
        <taxon>Candidatus Falkowiibacteriota</taxon>
    </lineage>
</organism>
<comment type="caution">
    <text evidence="1">The sequence shown here is derived from an EMBL/GenBank/DDBJ whole genome shotgun (WGS) entry which is preliminary data.</text>
</comment>
<name>A0A1F5T0Z6_9BACT</name>
<reference evidence="1 2" key="1">
    <citation type="journal article" date="2016" name="Nat. Commun.">
        <title>Thousands of microbial genomes shed light on interconnected biogeochemical processes in an aquifer system.</title>
        <authorList>
            <person name="Anantharaman K."/>
            <person name="Brown C.T."/>
            <person name="Hug L.A."/>
            <person name="Sharon I."/>
            <person name="Castelle C.J."/>
            <person name="Probst A.J."/>
            <person name="Thomas B.C."/>
            <person name="Singh A."/>
            <person name="Wilkins M.J."/>
            <person name="Karaoz U."/>
            <person name="Brodie E.L."/>
            <person name="Williams K.H."/>
            <person name="Hubbard S.S."/>
            <person name="Banfield J.F."/>
        </authorList>
    </citation>
    <scope>NUCLEOTIDE SEQUENCE [LARGE SCALE GENOMIC DNA]</scope>
</reference>
<dbReference type="EMBL" id="MFGJ01000003">
    <property type="protein sequence ID" value="OGF32608.1"/>
    <property type="molecule type" value="Genomic_DNA"/>
</dbReference>
<sequence>MQHNYKQDIYLEAQMRAMEGKKEGLEDFYSGVDTLIERVLSLLLSNKQKAIYCYRMQSEPVSYSVIAKELKDTPSKIKFEFKKINKKLKNFRAFLDSMK</sequence>
<evidence type="ECO:0008006" key="3">
    <source>
        <dbReference type="Google" id="ProtNLM"/>
    </source>
</evidence>
<dbReference type="STRING" id="1798002.A2478_00095"/>
<protein>
    <recommendedName>
        <fullName evidence="3">RNA polymerase sigma factor 70 region 4 type 2 domain-containing protein</fullName>
    </recommendedName>
</protein>
<gene>
    <name evidence="1" type="ORF">A2478_00095</name>
</gene>
<accession>A0A1F5T0Z6</accession>
<dbReference type="AlphaFoldDB" id="A0A1F5T0Z6"/>
<dbReference type="Proteomes" id="UP000179001">
    <property type="component" value="Unassembled WGS sequence"/>
</dbReference>
<proteinExistence type="predicted"/>
<evidence type="ECO:0000313" key="1">
    <source>
        <dbReference type="EMBL" id="OGF32608.1"/>
    </source>
</evidence>